<keyword evidence="6" id="KW-1185">Reference proteome</keyword>
<proteinExistence type="inferred from homology"/>
<dbReference type="InterPro" id="IPR023346">
    <property type="entry name" value="Lysozyme-like_dom_sf"/>
</dbReference>
<evidence type="ECO:0000259" key="4">
    <source>
        <dbReference type="Pfam" id="PF01464"/>
    </source>
</evidence>
<dbReference type="Gene3D" id="1.10.530.10">
    <property type="match status" value="1"/>
</dbReference>
<dbReference type="PANTHER" id="PTHR37423:SF2">
    <property type="entry name" value="MEMBRANE-BOUND LYTIC MUREIN TRANSGLYCOSYLASE C"/>
    <property type="match status" value="1"/>
</dbReference>
<protein>
    <submittedName>
        <fullName evidence="5">Transglycosylase SLT domain-containing protein</fullName>
    </submittedName>
</protein>
<accession>A0ABX1QMV2</accession>
<dbReference type="Proteomes" id="UP000669605">
    <property type="component" value="Unassembled WGS sequence"/>
</dbReference>
<sequence>MTDERRHDDSLEPSRKTAPGRTVSTVLLLLAIGFGILGLAVVSDAGVAAMPSSVTAFLSLSQDEDGEESSGGDVLRASSPMDAVVERAAEVQPQTPAPAVSGKQKVEARKPSSAGLSSADSVHAHLGIQALSPELRRLRDHVARRYRVASGMLTPLFLAVEEESRRRGIDPTLVVAIIAIESGFNPFAESAAGAQGLMQVIPKWHGDKIAARLDREVHARALFDPVLNVMVGIDVLVEAIERHGDLETALQAYNGAIDDPDRRYARRVLSMKRSLEQIANHQQRG</sequence>
<dbReference type="RefSeq" id="WP_169116110.1">
    <property type="nucleotide sequence ID" value="NZ_JAAAUB010000010.1"/>
</dbReference>
<feature type="transmembrane region" description="Helical" evidence="3">
    <location>
        <begin position="21"/>
        <end position="42"/>
    </location>
</feature>
<dbReference type="PANTHER" id="PTHR37423">
    <property type="entry name" value="SOLUBLE LYTIC MUREIN TRANSGLYCOSYLASE-RELATED"/>
    <property type="match status" value="1"/>
</dbReference>
<comment type="caution">
    <text evidence="5">The sequence shown here is derived from an EMBL/GenBank/DDBJ whole genome shotgun (WGS) entry which is preliminary data.</text>
</comment>
<evidence type="ECO:0000256" key="3">
    <source>
        <dbReference type="SAM" id="Phobius"/>
    </source>
</evidence>
<keyword evidence="3" id="KW-0472">Membrane</keyword>
<evidence type="ECO:0000256" key="2">
    <source>
        <dbReference type="SAM" id="MobiDB-lite"/>
    </source>
</evidence>
<dbReference type="Pfam" id="PF01464">
    <property type="entry name" value="SLT"/>
    <property type="match status" value="1"/>
</dbReference>
<keyword evidence="3" id="KW-1133">Transmembrane helix</keyword>
<comment type="similarity">
    <text evidence="1">Belongs to the transglycosylase Slt family.</text>
</comment>
<feature type="domain" description="Transglycosylase SLT" evidence="4">
    <location>
        <begin position="161"/>
        <end position="255"/>
    </location>
</feature>
<keyword evidence="3" id="KW-0812">Transmembrane</keyword>
<reference evidence="5 6" key="1">
    <citation type="journal article" date="2020" name="Curr. Microbiol.">
        <title>Tepidiphilus baoligensis sp. nov., a Novel Bacterium of the Family Hydrogenophilaceae Isolated from an Oil Reservoir.</title>
        <authorList>
            <person name="Zhang X."/>
            <person name="Wang G."/>
            <person name="Ma X."/>
            <person name="Yu J."/>
            <person name="You J."/>
            <person name="Xue Y."/>
            <person name="Ma Y."/>
        </authorList>
    </citation>
    <scope>NUCLEOTIDE SEQUENCE [LARGE SCALE GENOMIC DNA]</scope>
    <source>
        <strain evidence="5 6">B18-69</strain>
    </source>
</reference>
<dbReference type="SUPFAM" id="SSF53955">
    <property type="entry name" value="Lysozyme-like"/>
    <property type="match status" value="1"/>
</dbReference>
<feature type="region of interest" description="Disordered" evidence="2">
    <location>
        <begin position="89"/>
        <end position="119"/>
    </location>
</feature>
<dbReference type="EMBL" id="JAAAUB010000010">
    <property type="protein sequence ID" value="NMH16994.1"/>
    <property type="molecule type" value="Genomic_DNA"/>
</dbReference>
<evidence type="ECO:0000313" key="6">
    <source>
        <dbReference type="Proteomes" id="UP000669605"/>
    </source>
</evidence>
<name>A0ABX1QMV2_9PROT</name>
<organism evidence="5 6">
    <name type="scientific">Tepidiphilus baoligensis</name>
    <dbReference type="NCBI Taxonomy" id="2698687"/>
    <lineage>
        <taxon>Bacteria</taxon>
        <taxon>Pseudomonadati</taxon>
        <taxon>Pseudomonadota</taxon>
        <taxon>Hydrogenophilia</taxon>
        <taxon>Hydrogenophilales</taxon>
        <taxon>Hydrogenophilaceae</taxon>
        <taxon>Tepidiphilus</taxon>
    </lineage>
</organism>
<gene>
    <name evidence="5" type="ORF">GV368_07775</name>
</gene>
<evidence type="ECO:0000313" key="5">
    <source>
        <dbReference type="EMBL" id="NMH16994.1"/>
    </source>
</evidence>
<evidence type="ECO:0000256" key="1">
    <source>
        <dbReference type="ARBA" id="ARBA00007734"/>
    </source>
</evidence>
<dbReference type="InterPro" id="IPR008258">
    <property type="entry name" value="Transglycosylase_SLT_dom_1"/>
</dbReference>